<feature type="compositionally biased region" description="Basic and acidic residues" evidence="1">
    <location>
        <begin position="60"/>
        <end position="97"/>
    </location>
</feature>
<name>A0A482XG96_LAOST</name>
<comment type="caution">
    <text evidence="2">The sequence shown here is derived from an EMBL/GenBank/DDBJ whole genome shotgun (WGS) entry which is preliminary data.</text>
</comment>
<evidence type="ECO:0000313" key="2">
    <source>
        <dbReference type="EMBL" id="RZF44371.1"/>
    </source>
</evidence>
<proteinExistence type="predicted"/>
<dbReference type="Proteomes" id="UP000291343">
    <property type="component" value="Unassembled WGS sequence"/>
</dbReference>
<evidence type="ECO:0000313" key="3">
    <source>
        <dbReference type="Proteomes" id="UP000291343"/>
    </source>
</evidence>
<accession>A0A482XG96</accession>
<sequence>MPTAWRPPTSPKGRTRRKRAIPSRAQSEEGLMERDSISPLAQSPEPVSRSHSQDDLDDLDTTRSQDDLDTTRSQDDLDTTRSQDDLDTSRSQDDLDTSRSQNNLDRTPLPPSRTHSLENVLDTPSSQLRPVLEKSTSLCEDLDKISDSVASDSDTLKRKKNFMDRCVNKVRSLIKK</sequence>
<feature type="region of interest" description="Disordered" evidence="1">
    <location>
        <begin position="1"/>
        <end position="128"/>
    </location>
</feature>
<dbReference type="InParanoid" id="A0A482XG96"/>
<reference evidence="2 3" key="1">
    <citation type="journal article" date="2017" name="Gigascience">
        <title>Genome sequence of the small brown planthopper, Laodelphax striatellus.</title>
        <authorList>
            <person name="Zhu J."/>
            <person name="Jiang F."/>
            <person name="Wang X."/>
            <person name="Yang P."/>
            <person name="Bao Y."/>
            <person name="Zhao W."/>
            <person name="Wang W."/>
            <person name="Lu H."/>
            <person name="Wang Q."/>
            <person name="Cui N."/>
            <person name="Li J."/>
            <person name="Chen X."/>
            <person name="Luo L."/>
            <person name="Yu J."/>
            <person name="Kang L."/>
            <person name="Cui F."/>
        </authorList>
    </citation>
    <scope>NUCLEOTIDE SEQUENCE [LARGE SCALE GENOMIC DNA]</scope>
    <source>
        <strain evidence="2">Lst14</strain>
    </source>
</reference>
<dbReference type="EMBL" id="QKKF02010872">
    <property type="protein sequence ID" value="RZF44371.1"/>
    <property type="molecule type" value="Genomic_DNA"/>
</dbReference>
<dbReference type="AlphaFoldDB" id="A0A482XG96"/>
<dbReference type="SMR" id="A0A482XG96"/>
<keyword evidence="3" id="KW-1185">Reference proteome</keyword>
<organism evidence="2 3">
    <name type="scientific">Laodelphax striatellus</name>
    <name type="common">Small brown planthopper</name>
    <name type="synonym">Delphax striatella</name>
    <dbReference type="NCBI Taxonomy" id="195883"/>
    <lineage>
        <taxon>Eukaryota</taxon>
        <taxon>Metazoa</taxon>
        <taxon>Ecdysozoa</taxon>
        <taxon>Arthropoda</taxon>
        <taxon>Hexapoda</taxon>
        <taxon>Insecta</taxon>
        <taxon>Pterygota</taxon>
        <taxon>Neoptera</taxon>
        <taxon>Paraneoptera</taxon>
        <taxon>Hemiptera</taxon>
        <taxon>Auchenorrhyncha</taxon>
        <taxon>Fulgoroidea</taxon>
        <taxon>Delphacidae</taxon>
        <taxon>Criomorphinae</taxon>
        <taxon>Laodelphax</taxon>
    </lineage>
</organism>
<protein>
    <submittedName>
        <fullName evidence="2">Uncharacterized protein</fullName>
    </submittedName>
</protein>
<gene>
    <name evidence="2" type="ORF">LSTR_LSTR007946</name>
</gene>
<dbReference type="OrthoDB" id="8197558at2759"/>
<evidence type="ECO:0000256" key="1">
    <source>
        <dbReference type="SAM" id="MobiDB-lite"/>
    </source>
</evidence>